<gene>
    <name evidence="7" type="ORF">DXC39_05650</name>
</gene>
<evidence type="ECO:0000256" key="1">
    <source>
        <dbReference type="ARBA" id="ARBA00004651"/>
    </source>
</evidence>
<proteinExistence type="predicted"/>
<dbReference type="Proteomes" id="UP000261257">
    <property type="component" value="Unassembled WGS sequence"/>
</dbReference>
<feature type="transmembrane region" description="Helical" evidence="6">
    <location>
        <begin position="463"/>
        <end position="484"/>
    </location>
</feature>
<feature type="transmembrane region" description="Helical" evidence="6">
    <location>
        <begin position="46"/>
        <end position="69"/>
    </location>
</feature>
<dbReference type="RefSeq" id="WP_117621068.1">
    <property type="nucleotide sequence ID" value="NZ_QRQF01000003.1"/>
</dbReference>
<dbReference type="PANTHER" id="PTHR30250:SF26">
    <property type="entry name" value="PSMA PROTEIN"/>
    <property type="match status" value="1"/>
</dbReference>
<name>A0A3E4UEZ0_9FIRM</name>
<evidence type="ECO:0000256" key="4">
    <source>
        <dbReference type="ARBA" id="ARBA00022989"/>
    </source>
</evidence>
<evidence type="ECO:0000256" key="5">
    <source>
        <dbReference type="ARBA" id="ARBA00023136"/>
    </source>
</evidence>
<feature type="transmembrane region" description="Helical" evidence="6">
    <location>
        <begin position="183"/>
        <end position="202"/>
    </location>
</feature>
<dbReference type="EMBL" id="QSSQ01000002">
    <property type="protein sequence ID" value="RGM07954.1"/>
    <property type="molecule type" value="Genomic_DNA"/>
</dbReference>
<evidence type="ECO:0000256" key="2">
    <source>
        <dbReference type="ARBA" id="ARBA00022475"/>
    </source>
</evidence>
<dbReference type="AlphaFoldDB" id="A0A3E4UEZ0"/>
<dbReference type="InterPro" id="IPR050833">
    <property type="entry name" value="Poly_Biosynth_Transport"/>
</dbReference>
<feature type="transmembrane region" description="Helical" evidence="6">
    <location>
        <begin position="153"/>
        <end position="177"/>
    </location>
</feature>
<evidence type="ECO:0000256" key="6">
    <source>
        <dbReference type="SAM" id="Phobius"/>
    </source>
</evidence>
<accession>A0A3E4UEZ0</accession>
<organism evidence="7 8">
    <name type="scientific">Hungatella hathewayi</name>
    <dbReference type="NCBI Taxonomy" id="154046"/>
    <lineage>
        <taxon>Bacteria</taxon>
        <taxon>Bacillati</taxon>
        <taxon>Bacillota</taxon>
        <taxon>Clostridia</taxon>
        <taxon>Lachnospirales</taxon>
        <taxon>Lachnospiraceae</taxon>
        <taxon>Hungatella</taxon>
    </lineage>
</organism>
<feature type="transmembrane region" description="Helical" evidence="6">
    <location>
        <begin position="337"/>
        <end position="358"/>
    </location>
</feature>
<keyword evidence="2" id="KW-1003">Cell membrane</keyword>
<evidence type="ECO:0000313" key="8">
    <source>
        <dbReference type="Proteomes" id="UP000261257"/>
    </source>
</evidence>
<feature type="transmembrane region" description="Helical" evidence="6">
    <location>
        <begin position="436"/>
        <end position="457"/>
    </location>
</feature>
<evidence type="ECO:0000313" key="7">
    <source>
        <dbReference type="EMBL" id="RGM07954.1"/>
    </source>
</evidence>
<dbReference type="GO" id="GO:0005886">
    <property type="term" value="C:plasma membrane"/>
    <property type="evidence" value="ECO:0007669"/>
    <property type="project" value="UniProtKB-SubCell"/>
</dbReference>
<feature type="transmembrane region" description="Helical" evidence="6">
    <location>
        <begin position="378"/>
        <end position="402"/>
    </location>
</feature>
<keyword evidence="4 6" id="KW-1133">Transmembrane helix</keyword>
<comment type="subcellular location">
    <subcellularLocation>
        <location evidence="1">Cell membrane</location>
        <topology evidence="1">Multi-pass membrane protein</topology>
    </subcellularLocation>
</comment>
<protein>
    <submittedName>
        <fullName evidence="7">Sugar translocase</fullName>
    </submittedName>
</protein>
<reference evidence="7 8" key="1">
    <citation type="submission" date="2018-08" db="EMBL/GenBank/DDBJ databases">
        <title>A genome reference for cultivated species of the human gut microbiota.</title>
        <authorList>
            <person name="Zou Y."/>
            <person name="Xue W."/>
            <person name="Luo G."/>
        </authorList>
    </citation>
    <scope>NUCLEOTIDE SEQUENCE [LARGE SCALE GENOMIC DNA]</scope>
    <source>
        <strain evidence="7 8">TF05-11AC</strain>
    </source>
</reference>
<feature type="transmembrane region" description="Helical" evidence="6">
    <location>
        <begin position="301"/>
        <end position="325"/>
    </location>
</feature>
<feature type="transmembrane region" description="Helical" evidence="6">
    <location>
        <begin position="90"/>
        <end position="112"/>
    </location>
</feature>
<keyword evidence="5 6" id="KW-0472">Membrane</keyword>
<comment type="caution">
    <text evidence="7">The sequence shown here is derived from an EMBL/GenBank/DDBJ whole genome shotgun (WGS) entry which is preliminary data.</text>
</comment>
<dbReference type="PANTHER" id="PTHR30250">
    <property type="entry name" value="PST FAMILY PREDICTED COLANIC ACID TRANSPORTER"/>
    <property type="match status" value="1"/>
</dbReference>
<feature type="transmembrane region" description="Helical" evidence="6">
    <location>
        <begin position="124"/>
        <end position="141"/>
    </location>
</feature>
<keyword evidence="3 6" id="KW-0812">Transmembrane</keyword>
<sequence>MRIKNSLNNIITGLFGQLLLTVTGFITRTIFIHVLGSTYLGINGLFSNILTVLSFAELGVGQAIIFSLYKPIAENDEDKICSLMQLYSRVYRILFFVVLILGLIMLPLLPYIINDMESIPNIRLIYIMYVANSAFSYLFSYKGAFVSACQKNYIINLISYFSNILLAVIQIVCLNFFRNYLVYLGVQIGFGIVQNIIVYHCADKLFPFLKRKDVKPLEYGERRKIKDNIGALIIYKIGSLALNSTDNIIISSFVGVVAVGIYSNYLLLQTSVSSLLSTVFSNLTASIGNLNAGDDKDKKVFLFYVINLVTFWLYAVCSICLFICMTPFVHIWIGDDYILPTSVSLIIAVNMYIGGMLYAPFNFRQTLGIFVEGKMRPIFSAVINIVASIIFAKLWGVAGVLWGTAVARLSTNVWFDPYMVFKRGLHVSPVKYYVDYIWKAFIFLFLGITCTILTQFIPDSNIALVFLKAVIAFVVSNVIIFLLYRRSDEFKYLWIVGKNLSSIMRGKI</sequence>
<evidence type="ECO:0000256" key="3">
    <source>
        <dbReference type="ARBA" id="ARBA00022692"/>
    </source>
</evidence>
<feature type="transmembrane region" description="Helical" evidence="6">
    <location>
        <begin position="12"/>
        <end position="34"/>
    </location>
</feature>
<feature type="transmembrane region" description="Helical" evidence="6">
    <location>
        <begin position="248"/>
        <end position="268"/>
    </location>
</feature>